<evidence type="ECO:0008006" key="2">
    <source>
        <dbReference type="Google" id="ProtNLM"/>
    </source>
</evidence>
<dbReference type="PANTHER" id="PTHR44586:SF25">
    <property type="entry name" value="(WILD MALAYSIAN BANANA) HYPOTHETICAL PROTEIN"/>
    <property type="match status" value="1"/>
</dbReference>
<reference evidence="1" key="2">
    <citation type="journal article" date="2015" name="Data Brief">
        <title>Shoot transcriptome of the giant reed, Arundo donax.</title>
        <authorList>
            <person name="Barrero R.A."/>
            <person name="Guerrero F.D."/>
            <person name="Moolhuijzen P."/>
            <person name="Goolsby J.A."/>
            <person name="Tidwell J."/>
            <person name="Bellgard S.E."/>
            <person name="Bellgard M.I."/>
        </authorList>
    </citation>
    <scope>NUCLEOTIDE SEQUENCE</scope>
    <source>
        <tissue evidence="1">Shoot tissue taken approximately 20 cm above the soil surface</tissue>
    </source>
</reference>
<accession>A0A0A9BNK2</accession>
<dbReference type="PANTHER" id="PTHR44586">
    <property type="entry name" value="F-BOX DOMAIN CONTAINING PROTEIN, EXPRESSED"/>
    <property type="match status" value="1"/>
</dbReference>
<proteinExistence type="predicted"/>
<protein>
    <recommendedName>
        <fullName evidence="2">DUF295 domain-containing protein</fullName>
    </recommendedName>
</protein>
<reference evidence="1" key="1">
    <citation type="submission" date="2014-09" db="EMBL/GenBank/DDBJ databases">
        <authorList>
            <person name="Magalhaes I.L.F."/>
            <person name="Oliveira U."/>
            <person name="Santos F.R."/>
            <person name="Vidigal T.H.D.A."/>
            <person name="Brescovit A.D."/>
            <person name="Santos A.J."/>
        </authorList>
    </citation>
    <scope>NUCLEOTIDE SEQUENCE</scope>
    <source>
        <tissue evidence="1">Shoot tissue taken approximately 20 cm above the soil surface</tissue>
    </source>
</reference>
<evidence type="ECO:0000313" key="1">
    <source>
        <dbReference type="EMBL" id="JAD64946.1"/>
    </source>
</evidence>
<dbReference type="EMBL" id="GBRH01232949">
    <property type="protein sequence ID" value="JAD64946.1"/>
    <property type="molecule type" value="Transcribed_RNA"/>
</dbReference>
<dbReference type="AlphaFoldDB" id="A0A0A9BNK2"/>
<sequence>MLQARDFPNLTPNCVYMTDDNTEFIYYNPCSGRQLACVNLEDGSFSDLSVPNSQLDWPPPVWFRPSCSLHK</sequence>
<name>A0A0A9BNK2_ARUDO</name>
<organism evidence="1">
    <name type="scientific">Arundo donax</name>
    <name type="common">Giant reed</name>
    <name type="synonym">Donax arundinaceus</name>
    <dbReference type="NCBI Taxonomy" id="35708"/>
    <lineage>
        <taxon>Eukaryota</taxon>
        <taxon>Viridiplantae</taxon>
        <taxon>Streptophyta</taxon>
        <taxon>Embryophyta</taxon>
        <taxon>Tracheophyta</taxon>
        <taxon>Spermatophyta</taxon>
        <taxon>Magnoliopsida</taxon>
        <taxon>Liliopsida</taxon>
        <taxon>Poales</taxon>
        <taxon>Poaceae</taxon>
        <taxon>PACMAD clade</taxon>
        <taxon>Arundinoideae</taxon>
        <taxon>Arundineae</taxon>
        <taxon>Arundo</taxon>
    </lineage>
</organism>